<proteinExistence type="predicted"/>
<name>E1LUX2_STRMT</name>
<dbReference type="eggNOG" id="COG0457">
    <property type="taxonomic scope" value="Bacteria"/>
</dbReference>
<evidence type="ECO:0000256" key="1">
    <source>
        <dbReference type="SAM" id="Coils"/>
    </source>
</evidence>
<comment type="caution">
    <text evidence="2">The sequence shown here is derived from an EMBL/GenBank/DDBJ whole genome shotgun (WGS) entry which is preliminary data.</text>
</comment>
<reference evidence="2 3" key="1">
    <citation type="submission" date="2010-09" db="EMBL/GenBank/DDBJ databases">
        <authorList>
            <person name="Daugherty S.C."/>
            <person name="Tallon L.J."/>
            <person name="Jones K.M."/>
            <person name="Liu X."/>
            <person name="Kilian M."/>
            <person name="Tettelin H."/>
        </authorList>
    </citation>
    <scope>NUCLEOTIDE SEQUENCE [LARGE SCALE GENOMIC DNA]</scope>
    <source>
        <strain evidence="2 3">SK597</strain>
    </source>
</reference>
<evidence type="ECO:0000313" key="3">
    <source>
        <dbReference type="Proteomes" id="UP000003316"/>
    </source>
</evidence>
<evidence type="ECO:0008006" key="4">
    <source>
        <dbReference type="Google" id="ProtNLM"/>
    </source>
</evidence>
<evidence type="ECO:0000313" key="2">
    <source>
        <dbReference type="EMBL" id="EFN99701.1"/>
    </source>
</evidence>
<gene>
    <name evidence="2" type="ORF">SMSK597_1768</name>
</gene>
<protein>
    <recommendedName>
        <fullName evidence="4">DUF2971 domain-containing protein</fullName>
    </recommendedName>
</protein>
<feature type="coiled-coil region" evidence="1">
    <location>
        <begin position="6"/>
        <end position="108"/>
    </location>
</feature>
<keyword evidence="1" id="KW-0175">Coiled coil</keyword>
<sequence>MILFNLSTKQTELNKLEATAKKLEKLQQKFPESHDIALPYAMILFNLSTEQTKLKEVETIAKKLEKLQQNFQKSHDIALPYAMILVNLSTKQTKLNKLEATAKKLQELHEHEHFQESEEIAFIYGMFLAILFNHQTELSERRQTTKTIKKLYKKFSKFMIQNFDDLFFSNDNVCDSEQYMLFNFILREGLLKNTKYAILQKWAERYKEDSSELKNLLSIYQLVQKIKYQLGLKDSDKNQVLKFGHYTKGSTLQIMLDQEENEKKKSIFSVSGKTRLYNANYMNDPEEGIVIEQILGLDRRDVLEPSSWFLMSFTNKTDDLAMWSQYGDDATGVCLVLREDDFSRFTSFNDVSWVKKKTF</sequence>
<accession>E1LUX2</accession>
<dbReference type="Proteomes" id="UP000003316">
    <property type="component" value="Unassembled WGS sequence"/>
</dbReference>
<dbReference type="EMBL" id="AEDV01000094">
    <property type="protein sequence ID" value="EFN99701.1"/>
    <property type="molecule type" value="Genomic_DNA"/>
</dbReference>
<dbReference type="AlphaFoldDB" id="E1LUX2"/>
<organism evidence="2 3">
    <name type="scientific">Streptococcus mitis SK597</name>
    <dbReference type="NCBI Taxonomy" id="585204"/>
    <lineage>
        <taxon>Bacteria</taxon>
        <taxon>Bacillati</taxon>
        <taxon>Bacillota</taxon>
        <taxon>Bacilli</taxon>
        <taxon>Lactobacillales</taxon>
        <taxon>Streptococcaceae</taxon>
        <taxon>Streptococcus</taxon>
        <taxon>Streptococcus mitis group</taxon>
    </lineage>
</organism>